<dbReference type="RefSeq" id="WP_072427089.1">
    <property type="nucleotide sequence ID" value="NZ_FPKR01000002.1"/>
</dbReference>
<dbReference type="Pfam" id="PF11575">
    <property type="entry name" value="FhuF_C"/>
    <property type="match status" value="1"/>
</dbReference>
<dbReference type="NCBIfam" id="TIGR03951">
    <property type="entry name" value="Fe_III_red_FhuF"/>
    <property type="match status" value="1"/>
</dbReference>
<dbReference type="Pfam" id="PF06276">
    <property type="entry name" value="FhuF"/>
    <property type="match status" value="1"/>
</dbReference>
<reference evidence="3 4" key="1">
    <citation type="submission" date="2016-11" db="EMBL/GenBank/DDBJ databases">
        <authorList>
            <person name="Jaros S."/>
            <person name="Januszkiewicz K."/>
            <person name="Wedrychowicz H."/>
        </authorList>
    </citation>
    <scope>NUCLEOTIDE SEQUENCE [LARGE SCALE GENOMIC DNA]</scope>
    <source>
        <strain evidence="3 4">DSM 18899</strain>
    </source>
</reference>
<protein>
    <submittedName>
        <fullName evidence="3">Ferric iron reductase protein FhuF</fullName>
    </submittedName>
</protein>
<dbReference type="GO" id="GO:0051537">
    <property type="term" value="F:2 iron, 2 sulfur cluster binding"/>
    <property type="evidence" value="ECO:0007669"/>
    <property type="project" value="InterPro"/>
</dbReference>
<dbReference type="EMBL" id="FPKR01000002">
    <property type="protein sequence ID" value="SFZ72146.1"/>
    <property type="molecule type" value="Genomic_DNA"/>
</dbReference>
<dbReference type="InterPro" id="IPR022770">
    <property type="entry name" value="IucA/IucC-like_C"/>
</dbReference>
<dbReference type="InterPro" id="IPR024726">
    <property type="entry name" value="FhuF_C"/>
</dbReference>
<name>A0A1K2H6U8_9NEIS</name>
<dbReference type="AlphaFoldDB" id="A0A1K2H6U8"/>
<keyword evidence="4" id="KW-1185">Reference proteome</keyword>
<dbReference type="InterPro" id="IPR008090">
    <property type="entry name" value="Fe_iron_reduct"/>
</dbReference>
<evidence type="ECO:0000259" key="2">
    <source>
        <dbReference type="Pfam" id="PF11575"/>
    </source>
</evidence>
<sequence>MSAALDPRQWLQGPLAPYAACVLLDAAPEAADIPADQLGEPDTLNQALAAYAARHPGAPRRALVSQWLKRYLANLLIPQAGLMVVAGWRLPQAASELSLRLNALGEVAAFRYPHAGAPLPNDADTASRWLPLLVGHLAPLITALAKHGRVSARVLWNNVGNLLEAIFSQLAQLPQAPAWLAEDRSALLEAANWPDGQRNPLRNPVHYIAPLLPELMNEPTRLRRHCCLRHEIPGIVYCATCPHLCTLSRGELTTLLDKWHHEA</sequence>
<evidence type="ECO:0000313" key="4">
    <source>
        <dbReference type="Proteomes" id="UP000186513"/>
    </source>
</evidence>
<dbReference type="STRING" id="1121279.SAMN02745887_00543"/>
<evidence type="ECO:0000313" key="3">
    <source>
        <dbReference type="EMBL" id="SFZ72146.1"/>
    </source>
</evidence>
<organism evidence="3 4">
    <name type="scientific">Chitinimonas taiwanensis DSM 18899</name>
    <dbReference type="NCBI Taxonomy" id="1121279"/>
    <lineage>
        <taxon>Bacteria</taxon>
        <taxon>Pseudomonadati</taxon>
        <taxon>Pseudomonadota</taxon>
        <taxon>Betaproteobacteria</taxon>
        <taxon>Neisseriales</taxon>
        <taxon>Chitinibacteraceae</taxon>
        <taxon>Chitinimonas</taxon>
    </lineage>
</organism>
<feature type="domain" description="Aerobactin siderophore biosynthesis IucA/IucC-like C-terminal" evidence="1">
    <location>
        <begin position="65"/>
        <end position="203"/>
    </location>
</feature>
<evidence type="ECO:0000259" key="1">
    <source>
        <dbReference type="Pfam" id="PF06276"/>
    </source>
</evidence>
<gene>
    <name evidence="3" type="ORF">SAMN02745887_00543</name>
</gene>
<dbReference type="Proteomes" id="UP000186513">
    <property type="component" value="Unassembled WGS sequence"/>
</dbReference>
<dbReference type="GO" id="GO:0003824">
    <property type="term" value="F:catalytic activity"/>
    <property type="evidence" value="ECO:0007669"/>
    <property type="project" value="UniProtKB-ARBA"/>
</dbReference>
<accession>A0A1K2H6U8</accession>
<dbReference type="OrthoDB" id="8993954at2"/>
<proteinExistence type="predicted"/>
<feature type="domain" description="Ferric siderophore reductase C-terminal" evidence="2">
    <location>
        <begin position="223"/>
        <end position="243"/>
    </location>
</feature>